<dbReference type="GO" id="GO:0006979">
    <property type="term" value="P:response to oxidative stress"/>
    <property type="evidence" value="ECO:0007669"/>
    <property type="project" value="InterPro"/>
</dbReference>
<keyword evidence="1" id="KW-0001">2Fe-2S</keyword>
<evidence type="ECO:0000256" key="5">
    <source>
        <dbReference type="SAM" id="MobiDB-lite"/>
    </source>
</evidence>
<evidence type="ECO:0000256" key="4">
    <source>
        <dbReference type="ARBA" id="ARBA00023125"/>
    </source>
</evidence>
<dbReference type="PROSITE" id="PS00552">
    <property type="entry name" value="HTH_MERR_1"/>
    <property type="match status" value="1"/>
</dbReference>
<dbReference type="EMBL" id="RCIY01000103">
    <property type="protein sequence ID" value="TGG76648.1"/>
    <property type="molecule type" value="Genomic_DNA"/>
</dbReference>
<organism evidence="6 7">
    <name type="scientific">Streptomyces albus</name>
    <dbReference type="NCBI Taxonomy" id="1888"/>
    <lineage>
        <taxon>Bacteria</taxon>
        <taxon>Bacillati</taxon>
        <taxon>Actinomycetota</taxon>
        <taxon>Actinomycetes</taxon>
        <taxon>Kitasatosporales</taxon>
        <taxon>Streptomycetaceae</taxon>
        <taxon>Streptomyces</taxon>
    </lineage>
</organism>
<keyword evidence="1" id="KW-0479">Metal-binding</keyword>
<dbReference type="Gene3D" id="1.10.1660.10">
    <property type="match status" value="1"/>
</dbReference>
<evidence type="ECO:0000256" key="3">
    <source>
        <dbReference type="ARBA" id="ARBA00023014"/>
    </source>
</evidence>
<gene>
    <name evidence="6" type="primary">soxR</name>
    <name evidence="6" type="ORF">D8771_29100</name>
</gene>
<dbReference type="InterPro" id="IPR047057">
    <property type="entry name" value="MerR_fam"/>
</dbReference>
<dbReference type="SUPFAM" id="SSF46955">
    <property type="entry name" value="Putative DNA-binding domain"/>
    <property type="match status" value="1"/>
</dbReference>
<dbReference type="PROSITE" id="PS50937">
    <property type="entry name" value="HTH_MERR_2"/>
    <property type="match status" value="1"/>
</dbReference>
<dbReference type="InterPro" id="IPR000551">
    <property type="entry name" value="MerR-type_HTH_dom"/>
</dbReference>
<evidence type="ECO:0000256" key="2">
    <source>
        <dbReference type="ARBA" id="ARBA00023004"/>
    </source>
</evidence>
<feature type="compositionally biased region" description="Low complexity" evidence="5">
    <location>
        <begin position="199"/>
        <end position="209"/>
    </location>
</feature>
<feature type="compositionally biased region" description="Low complexity" evidence="5">
    <location>
        <begin position="248"/>
        <end position="265"/>
    </location>
</feature>
<dbReference type="Proteomes" id="UP000298111">
    <property type="component" value="Unassembled WGS sequence"/>
</dbReference>
<proteinExistence type="predicted"/>
<dbReference type="AlphaFoldDB" id="A0A6C1C9K3"/>
<dbReference type="PRINTS" id="PR00040">
    <property type="entry name" value="HTHMERR"/>
</dbReference>
<keyword evidence="2" id="KW-0408">Iron</keyword>
<keyword evidence="3" id="KW-0411">Iron-sulfur</keyword>
<dbReference type="GO" id="GO:0003677">
    <property type="term" value="F:DNA binding"/>
    <property type="evidence" value="ECO:0007669"/>
    <property type="project" value="UniProtKB-KW"/>
</dbReference>
<feature type="region of interest" description="Disordered" evidence="5">
    <location>
        <begin position="141"/>
        <end position="278"/>
    </location>
</feature>
<dbReference type="InterPro" id="IPR009061">
    <property type="entry name" value="DNA-bd_dom_put_sf"/>
</dbReference>
<evidence type="ECO:0000313" key="6">
    <source>
        <dbReference type="EMBL" id="TGG76648.1"/>
    </source>
</evidence>
<name>A0A6C1C9K3_9ACTN</name>
<dbReference type="GO" id="GO:0051537">
    <property type="term" value="F:2 iron, 2 sulfur cluster binding"/>
    <property type="evidence" value="ECO:0007669"/>
    <property type="project" value="UniProtKB-KW"/>
</dbReference>
<protein>
    <submittedName>
        <fullName evidence="6">Redox-sensitive transcriptional activator SoxR</fullName>
    </submittedName>
</protein>
<dbReference type="Pfam" id="PF13411">
    <property type="entry name" value="MerR_1"/>
    <property type="match status" value="1"/>
</dbReference>
<dbReference type="PANTHER" id="PTHR30204:SF0">
    <property type="entry name" value="REDOX-SENSITIVE TRANSCRIPTIONAL ACTIVATOR SOXR"/>
    <property type="match status" value="1"/>
</dbReference>
<feature type="compositionally biased region" description="Polar residues" evidence="5">
    <location>
        <begin position="236"/>
        <end position="247"/>
    </location>
</feature>
<dbReference type="SMART" id="SM00422">
    <property type="entry name" value="HTH_MERR"/>
    <property type="match status" value="1"/>
</dbReference>
<evidence type="ECO:0000313" key="7">
    <source>
        <dbReference type="Proteomes" id="UP000298111"/>
    </source>
</evidence>
<dbReference type="NCBIfam" id="TIGR01950">
    <property type="entry name" value="SoxR"/>
    <property type="match status" value="1"/>
</dbReference>
<dbReference type="PANTHER" id="PTHR30204">
    <property type="entry name" value="REDOX-CYCLING DRUG-SENSING TRANSCRIPTIONAL ACTIVATOR SOXR"/>
    <property type="match status" value="1"/>
</dbReference>
<reference evidence="6 7" key="1">
    <citation type="submission" date="2018-10" db="EMBL/GenBank/DDBJ databases">
        <title>Isolation of pseudouridimycin from Streptomyces albus DSM 40763.</title>
        <authorList>
            <person name="Rosenqvist P."/>
            <person name="Metsae-Ketelae M."/>
            <person name="Virta P."/>
        </authorList>
    </citation>
    <scope>NUCLEOTIDE SEQUENCE [LARGE SCALE GENOMIC DNA]</scope>
    <source>
        <strain evidence="6 7">DSM 40763</strain>
    </source>
</reference>
<comment type="caution">
    <text evidence="6">The sequence shown here is derived from an EMBL/GenBank/DDBJ whole genome shotgun (WGS) entry which is preliminary data.</text>
</comment>
<evidence type="ECO:0000256" key="1">
    <source>
        <dbReference type="ARBA" id="ARBA00022714"/>
    </source>
</evidence>
<dbReference type="CDD" id="cd01110">
    <property type="entry name" value="HTH_SoxR"/>
    <property type="match status" value="1"/>
</dbReference>
<dbReference type="GO" id="GO:0003700">
    <property type="term" value="F:DNA-binding transcription factor activity"/>
    <property type="evidence" value="ECO:0007669"/>
    <property type="project" value="InterPro"/>
</dbReference>
<dbReference type="InterPro" id="IPR010211">
    <property type="entry name" value="Redox-sen_tscrpt-act_SoxR"/>
</dbReference>
<sequence length="278" mass="29050">MATHLSWKAKEATVGELAERAGVATSALRFYEREGLIRSRRTSGNQRRYSRDTLRRVAFIRASQRLGIPLAAIRDALSLLPEGRTPTRDDWAAVSECWREDLNQRIALLEQLRDHLTDCIGCGCLSLTSCALVNPQDRLGQEGPGARQLAQPCGPEGPTPANGTGRAGGCGRADSSGQRMPGKEIPGAEPPGSGTSEKAAAGRAAQGNAVPGRGASGRLHTSRADGDADGPVCGSVSEQDCGLSQQETPRTTAGSGAGRASSARADGPPRGTSRRKTA</sequence>
<keyword evidence="4" id="KW-0238">DNA-binding</keyword>
<accession>A0A6C1C9K3</accession>